<dbReference type="Pfam" id="PF03619">
    <property type="entry name" value="Solute_trans_a"/>
    <property type="match status" value="1"/>
</dbReference>
<evidence type="ECO:0000256" key="6">
    <source>
        <dbReference type="SAM" id="Phobius"/>
    </source>
</evidence>
<feature type="compositionally biased region" description="Basic and acidic residues" evidence="5">
    <location>
        <begin position="495"/>
        <end position="505"/>
    </location>
</feature>
<feature type="compositionally biased region" description="Basic and acidic residues" evidence="5">
    <location>
        <begin position="740"/>
        <end position="750"/>
    </location>
</feature>
<feature type="transmembrane region" description="Helical" evidence="6">
    <location>
        <begin position="72"/>
        <end position="94"/>
    </location>
</feature>
<feature type="region of interest" description="Disordered" evidence="5">
    <location>
        <begin position="646"/>
        <end position="851"/>
    </location>
</feature>
<accession>A0A5C3R3A1</accession>
<feature type="transmembrane region" description="Helical" evidence="6">
    <location>
        <begin position="216"/>
        <end position="235"/>
    </location>
</feature>
<dbReference type="STRING" id="1884261.A0A5C3R3A1"/>
<feature type="transmembrane region" description="Helical" evidence="6">
    <location>
        <begin position="37"/>
        <end position="57"/>
    </location>
</feature>
<evidence type="ECO:0000256" key="3">
    <source>
        <dbReference type="ARBA" id="ARBA00022989"/>
    </source>
</evidence>
<reference evidence="7 8" key="1">
    <citation type="journal article" date="2019" name="Nat. Ecol. Evol.">
        <title>Megaphylogeny resolves global patterns of mushroom evolution.</title>
        <authorList>
            <person name="Varga T."/>
            <person name="Krizsan K."/>
            <person name="Foldi C."/>
            <person name="Dima B."/>
            <person name="Sanchez-Garcia M."/>
            <person name="Sanchez-Ramirez S."/>
            <person name="Szollosi G.J."/>
            <person name="Szarkandi J.G."/>
            <person name="Papp V."/>
            <person name="Albert L."/>
            <person name="Andreopoulos W."/>
            <person name="Angelini C."/>
            <person name="Antonin V."/>
            <person name="Barry K.W."/>
            <person name="Bougher N.L."/>
            <person name="Buchanan P."/>
            <person name="Buyck B."/>
            <person name="Bense V."/>
            <person name="Catcheside P."/>
            <person name="Chovatia M."/>
            <person name="Cooper J."/>
            <person name="Damon W."/>
            <person name="Desjardin D."/>
            <person name="Finy P."/>
            <person name="Geml J."/>
            <person name="Haridas S."/>
            <person name="Hughes K."/>
            <person name="Justo A."/>
            <person name="Karasinski D."/>
            <person name="Kautmanova I."/>
            <person name="Kiss B."/>
            <person name="Kocsube S."/>
            <person name="Kotiranta H."/>
            <person name="LaButti K.M."/>
            <person name="Lechner B.E."/>
            <person name="Liimatainen K."/>
            <person name="Lipzen A."/>
            <person name="Lukacs Z."/>
            <person name="Mihaltcheva S."/>
            <person name="Morgado L.N."/>
            <person name="Niskanen T."/>
            <person name="Noordeloos M.E."/>
            <person name="Ohm R.A."/>
            <person name="Ortiz-Santana B."/>
            <person name="Ovrebo C."/>
            <person name="Racz N."/>
            <person name="Riley R."/>
            <person name="Savchenko A."/>
            <person name="Shiryaev A."/>
            <person name="Soop K."/>
            <person name="Spirin V."/>
            <person name="Szebenyi C."/>
            <person name="Tomsovsky M."/>
            <person name="Tulloss R.E."/>
            <person name="Uehling J."/>
            <person name="Grigoriev I.V."/>
            <person name="Vagvolgyi C."/>
            <person name="Papp T."/>
            <person name="Martin F.M."/>
            <person name="Miettinen O."/>
            <person name="Hibbett D.S."/>
            <person name="Nagy L.G."/>
        </authorList>
    </citation>
    <scope>NUCLEOTIDE SEQUENCE [LARGE SCALE GENOMIC DNA]</scope>
    <source>
        <strain evidence="7 8">CBS 309.79</strain>
    </source>
</reference>
<feature type="compositionally biased region" description="Low complexity" evidence="5">
    <location>
        <begin position="680"/>
        <end position="698"/>
    </location>
</feature>
<proteinExistence type="predicted"/>
<evidence type="ECO:0000256" key="2">
    <source>
        <dbReference type="ARBA" id="ARBA00022692"/>
    </source>
</evidence>
<feature type="region of interest" description="Disordered" evidence="5">
    <location>
        <begin position="591"/>
        <end position="616"/>
    </location>
</feature>
<evidence type="ECO:0000256" key="1">
    <source>
        <dbReference type="ARBA" id="ARBA00004141"/>
    </source>
</evidence>
<dbReference type="PANTHER" id="PTHR23423">
    <property type="entry name" value="ORGANIC SOLUTE TRANSPORTER-RELATED"/>
    <property type="match status" value="1"/>
</dbReference>
<evidence type="ECO:0000256" key="4">
    <source>
        <dbReference type="ARBA" id="ARBA00023136"/>
    </source>
</evidence>
<feature type="compositionally biased region" description="Polar residues" evidence="5">
    <location>
        <begin position="473"/>
        <end position="482"/>
    </location>
</feature>
<evidence type="ECO:0000313" key="8">
    <source>
        <dbReference type="Proteomes" id="UP000305067"/>
    </source>
</evidence>
<keyword evidence="2 6" id="KW-0812">Transmembrane</keyword>
<dbReference type="AlphaFoldDB" id="A0A5C3R3A1"/>
<protein>
    <submittedName>
        <fullName evidence="7">Organic solute transporter Ostalpha-domain-containing protein</fullName>
    </submittedName>
</protein>
<dbReference type="Proteomes" id="UP000305067">
    <property type="component" value="Unassembled WGS sequence"/>
</dbReference>
<feature type="compositionally biased region" description="Basic residues" evidence="5">
    <location>
        <begin position="506"/>
        <end position="517"/>
    </location>
</feature>
<dbReference type="OrthoDB" id="5348404at2759"/>
<dbReference type="InterPro" id="IPR005178">
    <property type="entry name" value="Ostalpha/TMEM184C"/>
</dbReference>
<feature type="region of interest" description="Disordered" evidence="5">
    <location>
        <begin position="449"/>
        <end position="525"/>
    </location>
</feature>
<feature type="transmembrane region" description="Helical" evidence="6">
    <location>
        <begin position="182"/>
        <end position="204"/>
    </location>
</feature>
<dbReference type="EMBL" id="ML178814">
    <property type="protein sequence ID" value="TFL07209.1"/>
    <property type="molecule type" value="Genomic_DNA"/>
</dbReference>
<comment type="subcellular location">
    <subcellularLocation>
        <location evidence="1">Membrane</location>
        <topology evidence="1">Multi-pass membrane protein</topology>
    </subcellularLocation>
</comment>
<keyword evidence="4 6" id="KW-0472">Membrane</keyword>
<dbReference type="GO" id="GO:0016020">
    <property type="term" value="C:membrane"/>
    <property type="evidence" value="ECO:0007669"/>
    <property type="project" value="UniProtKB-SubCell"/>
</dbReference>
<name>A0A5C3R3A1_9AGAR</name>
<feature type="compositionally biased region" description="Polar residues" evidence="5">
    <location>
        <begin position="767"/>
        <end position="776"/>
    </location>
</feature>
<keyword evidence="8" id="KW-1185">Reference proteome</keyword>
<dbReference type="SMART" id="SM01417">
    <property type="entry name" value="Solute_trans_a"/>
    <property type="match status" value="1"/>
</dbReference>
<evidence type="ECO:0000256" key="5">
    <source>
        <dbReference type="SAM" id="MobiDB-lite"/>
    </source>
</evidence>
<sequence length="851" mass="96897">MADHAAADESRCYAHKSPGESPPLFSNGSVHFQVHHVGWIVSGFFTIVATSVSIWLIDKHLQWYTNKREQRYIVRLLFMVPLYAIISFASYLFWNNAIPLILLRDGYEAIVLTGFFYLLLNYISNDPDEQRTVFLKHGISKRTDRELIKARKKPTKWMWPCGFIKAKPADGLYFLQLMKWGVLQYCVIRPLTTLASIVLDYMGLYCEHSWSPGWGHLHVVLIVSLSVTVAMYCLIQIYMPVSEQLAPHKPLLKLFAIKAVVFLTFWQASLLSVLSMFGVVEDGSFMTAENINIGIGALLQTVEMMLFAFLHIKAFSYKPYVTSSANSTSDAVPQRTPRMKSLGHAFDFRETWREIRDGWLDMWDRMRKRESRYDMSVRRAAHLESALGVTRSHGAEKGRAPREDLNLGHTELDRAERQWLGIGDNHDYTLSPITREKSGDLEYQIERELERRGVEPASPSERYSGRSPAQVRRAQSTQQSWWRSMYHRVSQSGQEDSHLSPEHSSNRRHRSRHRARSRNVDRDTLLQSNFAEDSLADLPPRSMLQRYEQFGHAMQGASYFDQRRVPNDPYGLPDSSPIYPNGMLSPSADSMMGRVFPPSSTYPESSTTNLSTSVVRSDLSHPIQWKEVPRQQTTVLHPYTLPEEDVEEDWASARQSPEPSVVEHEIRSPPRAQQSSNATGPGYASPGSPGSPSPCSQGQRAHCLPASPPAGHRSSREGQDYEQGWHPVASRSNRSQAPRRSRDAHPDGRGRHNTAVSPGSRHIPHPTYSNSHSNSPYHDYDASYYPQRPAYYPQDTMYYSEDPTFPHPDSRSPYPAARIDSNRYPYPYPDQPRLPAGAQAPYFSGRSHRPS</sequence>
<keyword evidence="3 6" id="KW-1133">Transmembrane helix</keyword>
<feature type="compositionally biased region" description="Low complexity" evidence="5">
    <location>
        <begin position="597"/>
        <end position="608"/>
    </location>
</feature>
<evidence type="ECO:0000313" key="7">
    <source>
        <dbReference type="EMBL" id="TFL07209.1"/>
    </source>
</evidence>
<feature type="transmembrane region" description="Helical" evidence="6">
    <location>
        <begin position="255"/>
        <end position="279"/>
    </location>
</feature>
<feature type="transmembrane region" description="Helical" evidence="6">
    <location>
        <begin position="106"/>
        <end position="123"/>
    </location>
</feature>
<organism evidence="7 8">
    <name type="scientific">Pterulicium gracile</name>
    <dbReference type="NCBI Taxonomy" id="1884261"/>
    <lineage>
        <taxon>Eukaryota</taxon>
        <taxon>Fungi</taxon>
        <taxon>Dikarya</taxon>
        <taxon>Basidiomycota</taxon>
        <taxon>Agaricomycotina</taxon>
        <taxon>Agaricomycetes</taxon>
        <taxon>Agaricomycetidae</taxon>
        <taxon>Agaricales</taxon>
        <taxon>Pleurotineae</taxon>
        <taxon>Pterulaceae</taxon>
        <taxon>Pterulicium</taxon>
    </lineage>
</organism>
<gene>
    <name evidence="7" type="ORF">BDV98DRAFT_538711</name>
</gene>